<dbReference type="Proteomes" id="UP000230821">
    <property type="component" value="Unassembled WGS sequence"/>
</dbReference>
<organism evidence="2 3">
    <name type="scientific">candidate division KSB3 bacterium</name>
    <dbReference type="NCBI Taxonomy" id="2044937"/>
    <lineage>
        <taxon>Bacteria</taxon>
        <taxon>candidate division KSB3</taxon>
    </lineage>
</organism>
<name>A0A2G6KEL5_9BACT</name>
<proteinExistence type="predicted"/>
<dbReference type="PANTHER" id="PTHR35335">
    <property type="entry name" value="UPF0716 PROTEIN FXSA"/>
    <property type="match status" value="1"/>
</dbReference>
<evidence type="ECO:0000313" key="3">
    <source>
        <dbReference type="Proteomes" id="UP000230821"/>
    </source>
</evidence>
<dbReference type="EMBL" id="PDSK01000094">
    <property type="protein sequence ID" value="PIE33820.1"/>
    <property type="molecule type" value="Genomic_DNA"/>
</dbReference>
<dbReference type="PANTHER" id="PTHR35335:SF1">
    <property type="entry name" value="UPF0716 PROTEIN FXSA"/>
    <property type="match status" value="1"/>
</dbReference>
<comment type="caution">
    <text evidence="2">The sequence shown here is derived from an EMBL/GenBank/DDBJ whole genome shotgun (WGS) entry which is preliminary data.</text>
</comment>
<dbReference type="Pfam" id="PF04186">
    <property type="entry name" value="FxsA"/>
    <property type="match status" value="1"/>
</dbReference>
<sequence>MFIKLFLVFTLIPAVELYLLIQIGSVIGALNTLLIILFTGMAGAYLARLEGMRTFLKIQSNLQQGVMPAEEMIDALIILIAGIVLLTPGFLTDITGLLLLIPQVRFVVKRWLRKKFDQWTNTRAVNFTYHR</sequence>
<keyword evidence="1" id="KW-1133">Transmembrane helix</keyword>
<dbReference type="InterPro" id="IPR007313">
    <property type="entry name" value="FxsA"/>
</dbReference>
<keyword evidence="1" id="KW-0472">Membrane</keyword>
<dbReference type="AlphaFoldDB" id="A0A2G6KEL5"/>
<dbReference type="GO" id="GO:0016020">
    <property type="term" value="C:membrane"/>
    <property type="evidence" value="ECO:0007669"/>
    <property type="project" value="InterPro"/>
</dbReference>
<feature type="transmembrane region" description="Helical" evidence="1">
    <location>
        <begin position="76"/>
        <end position="101"/>
    </location>
</feature>
<feature type="transmembrane region" description="Helical" evidence="1">
    <location>
        <begin position="27"/>
        <end position="47"/>
    </location>
</feature>
<dbReference type="NCBIfam" id="NF008528">
    <property type="entry name" value="PRK11463.1-2"/>
    <property type="match status" value="1"/>
</dbReference>
<protein>
    <submittedName>
        <fullName evidence="2">Membrane protein FxsA</fullName>
    </submittedName>
</protein>
<evidence type="ECO:0000256" key="1">
    <source>
        <dbReference type="SAM" id="Phobius"/>
    </source>
</evidence>
<evidence type="ECO:0000313" key="2">
    <source>
        <dbReference type="EMBL" id="PIE33820.1"/>
    </source>
</evidence>
<accession>A0A2G6KEL5</accession>
<reference evidence="2 3" key="1">
    <citation type="submission" date="2017-10" db="EMBL/GenBank/DDBJ databases">
        <title>Novel microbial diversity and functional potential in the marine mammal oral microbiome.</title>
        <authorList>
            <person name="Dudek N.K."/>
            <person name="Sun C.L."/>
            <person name="Burstein D."/>
            <person name="Kantor R.S."/>
            <person name="Aliaga Goltsman D.S."/>
            <person name="Bik E.M."/>
            <person name="Thomas B.C."/>
            <person name="Banfield J.F."/>
            <person name="Relman D.A."/>
        </authorList>
    </citation>
    <scope>NUCLEOTIDE SEQUENCE [LARGE SCALE GENOMIC DNA]</scope>
    <source>
        <strain evidence="2">DOLJORAL78_47_16</strain>
    </source>
</reference>
<gene>
    <name evidence="2" type="ORF">CSA56_09920</name>
</gene>
<keyword evidence="1" id="KW-0812">Transmembrane</keyword>